<dbReference type="AlphaFoldDB" id="A0ABD5WC24"/>
<dbReference type="Proteomes" id="UP001596461">
    <property type="component" value="Unassembled WGS sequence"/>
</dbReference>
<dbReference type="SUPFAM" id="SSF56349">
    <property type="entry name" value="DNA breaking-rejoining enzymes"/>
    <property type="match status" value="1"/>
</dbReference>
<evidence type="ECO:0000256" key="1">
    <source>
        <dbReference type="ARBA" id="ARBA00023172"/>
    </source>
</evidence>
<dbReference type="Gene3D" id="1.10.443.10">
    <property type="entry name" value="Intergrase catalytic core"/>
    <property type="match status" value="1"/>
</dbReference>
<dbReference type="GO" id="GO:0006310">
    <property type="term" value="P:DNA recombination"/>
    <property type="evidence" value="ECO:0007669"/>
    <property type="project" value="UniProtKB-KW"/>
</dbReference>
<gene>
    <name evidence="3" type="ORF">ACFQL9_13335</name>
</gene>
<evidence type="ECO:0000313" key="3">
    <source>
        <dbReference type="EMBL" id="MFC7070631.1"/>
    </source>
</evidence>
<protein>
    <submittedName>
        <fullName evidence="3">Tyrosine-type recombinase/integrase</fullName>
    </submittedName>
</protein>
<evidence type="ECO:0000313" key="4">
    <source>
        <dbReference type="Proteomes" id="UP001596461"/>
    </source>
</evidence>
<feature type="domain" description="Tyr recombinase" evidence="2">
    <location>
        <begin position="204"/>
        <end position="390"/>
    </location>
</feature>
<name>A0ABD5WC24_9EURY</name>
<sequence length="400" mass="45161">MGLDELEQFYWDEIAPDRRRDGFDDNERPSYDWLAEHGYSGLAYTLREHHGLTVGQFFIDVVGLVDNEPAGFQWGITNEETIEWLDTFVDSRMRRVEEGKRTASTVRTKRSRLARYVRTYTDLHGNASLLAEAQDSSQEADAYDRALETVRELQLTSESEASIARVHEAVDEWYEFLQNRRRAAFNPVTGIEGKHGLDLSRDSETKPALSPSQVARVYEEAETASERLLVVGLAGLGLRRSEVAALHASQLRLDSDPRVVFEKRKNGPGEVSILYGEETLADRINGLDDNEWSGYLFPSRASSSGHITGETINNRFGRLCDRAGVTIEGSTPTSHACRRFWYRAYQSAVAEMMDTMEEIAGDQGASSAEVVVNDYLDASSRREHRQRAMQSELARVFDTE</sequence>
<dbReference type="InterPro" id="IPR011010">
    <property type="entry name" value="DNA_brk_join_enz"/>
</dbReference>
<evidence type="ECO:0000259" key="2">
    <source>
        <dbReference type="PROSITE" id="PS51898"/>
    </source>
</evidence>
<dbReference type="InterPro" id="IPR013762">
    <property type="entry name" value="Integrase-like_cat_sf"/>
</dbReference>
<accession>A0ABD5WC24</accession>
<dbReference type="PROSITE" id="PS51898">
    <property type="entry name" value="TYR_RECOMBINASE"/>
    <property type="match status" value="1"/>
</dbReference>
<dbReference type="RefSeq" id="WP_390210893.1">
    <property type="nucleotide sequence ID" value="NZ_JBHTAH010000012.1"/>
</dbReference>
<dbReference type="InterPro" id="IPR002104">
    <property type="entry name" value="Integrase_catalytic"/>
</dbReference>
<proteinExistence type="predicted"/>
<keyword evidence="4" id="KW-1185">Reference proteome</keyword>
<comment type="caution">
    <text evidence="3">The sequence shown here is derived from an EMBL/GenBank/DDBJ whole genome shotgun (WGS) entry which is preliminary data.</text>
</comment>
<organism evidence="3 4">
    <name type="scientific">Halobaculum lipolyticum</name>
    <dbReference type="NCBI Taxonomy" id="3032001"/>
    <lineage>
        <taxon>Archaea</taxon>
        <taxon>Methanobacteriati</taxon>
        <taxon>Methanobacteriota</taxon>
        <taxon>Stenosarchaea group</taxon>
        <taxon>Halobacteria</taxon>
        <taxon>Halobacteriales</taxon>
        <taxon>Haloferacaceae</taxon>
        <taxon>Halobaculum</taxon>
    </lineage>
</organism>
<keyword evidence="1" id="KW-0233">DNA recombination</keyword>
<dbReference type="EMBL" id="JBHTAH010000012">
    <property type="protein sequence ID" value="MFC7070631.1"/>
    <property type="molecule type" value="Genomic_DNA"/>
</dbReference>
<reference evidence="3 4" key="1">
    <citation type="journal article" date="2019" name="Int. J. Syst. Evol. Microbiol.">
        <title>The Global Catalogue of Microorganisms (GCM) 10K type strain sequencing project: providing services to taxonomists for standard genome sequencing and annotation.</title>
        <authorList>
            <consortium name="The Broad Institute Genomics Platform"/>
            <consortium name="The Broad Institute Genome Sequencing Center for Infectious Disease"/>
            <person name="Wu L."/>
            <person name="Ma J."/>
        </authorList>
    </citation>
    <scope>NUCLEOTIDE SEQUENCE [LARGE SCALE GENOMIC DNA]</scope>
    <source>
        <strain evidence="3 4">DT31</strain>
    </source>
</reference>